<accession>A0A848J620</accession>
<dbReference type="EMBL" id="JABBNU010000010">
    <property type="protein sequence ID" value="NMM49914.1"/>
    <property type="molecule type" value="Genomic_DNA"/>
</dbReference>
<reference evidence="1 2" key="1">
    <citation type="submission" date="2020-04" db="EMBL/GenBank/DDBJ databases">
        <title>Flammeovirgaceae bacterium KN852 isolated from deep sea.</title>
        <authorList>
            <person name="Zhang D.-C."/>
        </authorList>
    </citation>
    <scope>NUCLEOTIDE SEQUENCE [LARGE SCALE GENOMIC DNA]</scope>
    <source>
        <strain evidence="1 2">KN852</strain>
    </source>
</reference>
<comment type="caution">
    <text evidence="1">The sequence shown here is derived from an EMBL/GenBank/DDBJ whole genome shotgun (WGS) entry which is preliminary data.</text>
</comment>
<keyword evidence="2" id="KW-1185">Reference proteome</keyword>
<sequence>MATPIENFIIHKERAGKMNIQFDYASVAESFDTAMVLLVEQDHHPDHWSLRYRNSKIWTSGGWMDFLELDFYNESYHKWWNEGSSAGNEDDTGNRKRIRKLPTPLGYSTVSFGIMYYQYQIDENNTSTTPEGLEFYAMAGIVSTVAGRPVSLLGEITHSNQIAGA</sequence>
<dbReference type="AlphaFoldDB" id="A0A848J620"/>
<dbReference type="Proteomes" id="UP000559010">
    <property type="component" value="Unassembled WGS sequence"/>
</dbReference>
<name>A0A848J620_9BACT</name>
<organism evidence="1 2">
    <name type="scientific">Marinigracilibium pacificum</name>
    <dbReference type="NCBI Taxonomy" id="2729599"/>
    <lineage>
        <taxon>Bacteria</taxon>
        <taxon>Pseudomonadati</taxon>
        <taxon>Bacteroidota</taxon>
        <taxon>Cytophagia</taxon>
        <taxon>Cytophagales</taxon>
        <taxon>Flammeovirgaceae</taxon>
        <taxon>Marinigracilibium</taxon>
    </lineage>
</organism>
<proteinExistence type="predicted"/>
<protein>
    <submittedName>
        <fullName evidence="1">Uncharacterized protein</fullName>
    </submittedName>
</protein>
<dbReference type="RefSeq" id="WP_169683494.1">
    <property type="nucleotide sequence ID" value="NZ_JABBNU010000010.1"/>
</dbReference>
<gene>
    <name evidence="1" type="ORF">HH304_16020</name>
</gene>
<evidence type="ECO:0000313" key="1">
    <source>
        <dbReference type="EMBL" id="NMM49914.1"/>
    </source>
</evidence>
<evidence type="ECO:0000313" key="2">
    <source>
        <dbReference type="Proteomes" id="UP000559010"/>
    </source>
</evidence>